<organism evidence="5 6">
    <name type="scientific">Cucurbita moschata</name>
    <name type="common">Winter crookneck squash</name>
    <name type="synonym">Cucurbita pepo var. moschata</name>
    <dbReference type="NCBI Taxonomy" id="3662"/>
    <lineage>
        <taxon>Eukaryota</taxon>
        <taxon>Viridiplantae</taxon>
        <taxon>Streptophyta</taxon>
        <taxon>Embryophyta</taxon>
        <taxon>Tracheophyta</taxon>
        <taxon>Spermatophyta</taxon>
        <taxon>Magnoliopsida</taxon>
        <taxon>eudicotyledons</taxon>
        <taxon>Gunneridae</taxon>
        <taxon>Pentapetalae</taxon>
        <taxon>rosids</taxon>
        <taxon>fabids</taxon>
        <taxon>Cucurbitales</taxon>
        <taxon>Cucurbitaceae</taxon>
        <taxon>Cucurbiteae</taxon>
        <taxon>Cucurbita</taxon>
    </lineage>
</organism>
<dbReference type="GO" id="GO:0003723">
    <property type="term" value="F:RNA binding"/>
    <property type="evidence" value="ECO:0007669"/>
    <property type="project" value="UniProtKB-UniRule"/>
</dbReference>
<evidence type="ECO:0000313" key="6">
    <source>
        <dbReference type="RefSeq" id="XP_022938159.1"/>
    </source>
</evidence>
<evidence type="ECO:0000256" key="1">
    <source>
        <dbReference type="ARBA" id="ARBA00022884"/>
    </source>
</evidence>
<evidence type="ECO:0000256" key="3">
    <source>
        <dbReference type="SAM" id="MobiDB-lite"/>
    </source>
</evidence>
<sequence>MIMADGSEVEERVDLEEDNYMEEMDDDVEEHVDEDGVDRRDGERPEEDVEEVSEEHQAETNTEDKFSEDGRNNISIESIENRDKSASLLDEDDLEKHAQLLALPPHGSEVFIGGLSRDVSEEDLRDLCESLGEIFEIRIIKDRDSGESKGYAFISFKTKEAAQKAIEELHGKEVKGKTIRCSLSDSKHRLFIGNVPKSWTEDEFKRLIEGVGPGVENIELIKDPQNPSRNRGFAFVLYYNNACADYSRQKMSSTNFKLDGNSPTVSWADPKSTPDNSAASQVKALYVKNIPENTTTEQLKELFQQHGDVTKVNMPPGKAGHSKRDFAFIHYAERSSALKAVKETEKYEIEGQVLEVVLAKPQSDKKPDGAYSHISGSHPNHLLHAGYGSYGGSPYGSLGGYGVTAGLHQPMIYGRGPMPAGMQMVPMVLPDGRIGYVLQQPGVPMPPSRSRRSERSSGSGGPTSRSGGSSSGDEVNRGRRYRPY</sequence>
<accession>A0A6J1FD95</accession>
<protein>
    <submittedName>
        <fullName evidence="6">Heterogeneous nuclear ribonucleoprotein Q-like isoform X1</fullName>
    </submittedName>
</protein>
<keyword evidence="1 2" id="KW-0694">RNA-binding</keyword>
<feature type="compositionally biased region" description="Low complexity" evidence="3">
    <location>
        <begin position="462"/>
        <end position="472"/>
    </location>
</feature>
<dbReference type="InterPro" id="IPR035979">
    <property type="entry name" value="RBD_domain_sf"/>
</dbReference>
<dbReference type="RefSeq" id="XP_022938159.1">
    <property type="nucleotide sequence ID" value="XM_023082391.1"/>
</dbReference>
<feature type="region of interest" description="Disordered" evidence="3">
    <location>
        <begin position="438"/>
        <end position="484"/>
    </location>
</feature>
<dbReference type="CDD" id="cd00590">
    <property type="entry name" value="RRM_SF"/>
    <property type="match status" value="1"/>
</dbReference>
<feature type="compositionally biased region" description="Acidic residues" evidence="3">
    <location>
        <begin position="44"/>
        <end position="53"/>
    </location>
</feature>
<dbReference type="InterPro" id="IPR000504">
    <property type="entry name" value="RRM_dom"/>
</dbReference>
<evidence type="ECO:0000256" key="2">
    <source>
        <dbReference type="PROSITE-ProRule" id="PRU00176"/>
    </source>
</evidence>
<evidence type="ECO:0000259" key="4">
    <source>
        <dbReference type="PROSITE" id="PS50102"/>
    </source>
</evidence>
<dbReference type="FunFam" id="3.30.70.330:FF:000259">
    <property type="entry name" value="RNA-binding (RRM/RBD/RNP motifs) family protein"/>
    <property type="match status" value="1"/>
</dbReference>
<dbReference type="Pfam" id="PF00076">
    <property type="entry name" value="RRM_1"/>
    <property type="match status" value="3"/>
</dbReference>
<dbReference type="SUPFAM" id="SSF54928">
    <property type="entry name" value="RNA-binding domain, RBD"/>
    <property type="match status" value="2"/>
</dbReference>
<dbReference type="FunFam" id="3.30.70.330:FF:000808">
    <property type="entry name" value="Heterogeneous nuclear ribonucleoprotein Q isoform A"/>
    <property type="match status" value="1"/>
</dbReference>
<feature type="region of interest" description="Disordered" evidence="3">
    <location>
        <begin position="1"/>
        <end position="74"/>
    </location>
</feature>
<keyword evidence="5" id="KW-1185">Reference proteome</keyword>
<name>A0A6J1FD95_CUCMO</name>
<dbReference type="Gene3D" id="3.30.70.330">
    <property type="match status" value="3"/>
</dbReference>
<dbReference type="Proteomes" id="UP000504609">
    <property type="component" value="Unplaced"/>
</dbReference>
<dbReference type="AlphaFoldDB" id="A0A6J1FD95"/>
<feature type="domain" description="RRM" evidence="4">
    <location>
        <begin position="108"/>
        <end position="186"/>
    </location>
</feature>
<evidence type="ECO:0000313" key="5">
    <source>
        <dbReference type="Proteomes" id="UP000504609"/>
    </source>
</evidence>
<dbReference type="InterPro" id="IPR003954">
    <property type="entry name" value="RRM_euk-type"/>
</dbReference>
<dbReference type="GeneID" id="111444327"/>
<feature type="domain" description="RRM" evidence="4">
    <location>
        <begin position="188"/>
        <end position="270"/>
    </location>
</feature>
<feature type="compositionally biased region" description="Acidic residues" evidence="3">
    <location>
        <begin position="7"/>
        <end position="36"/>
    </location>
</feature>
<feature type="compositionally biased region" description="Basic and acidic residues" evidence="3">
    <location>
        <begin position="54"/>
        <end position="71"/>
    </location>
</feature>
<dbReference type="PANTHER" id="PTHR21245">
    <property type="entry name" value="HETEROGENEOUS NUCLEAR RIBONUCLEOPROTEIN"/>
    <property type="match status" value="1"/>
</dbReference>
<gene>
    <name evidence="6" type="primary">LOC111444327</name>
</gene>
<dbReference type="InterPro" id="IPR012677">
    <property type="entry name" value="Nucleotide-bd_a/b_plait_sf"/>
</dbReference>
<feature type="domain" description="RRM" evidence="4">
    <location>
        <begin position="283"/>
        <end position="361"/>
    </location>
</feature>
<dbReference type="SMART" id="SM00360">
    <property type="entry name" value="RRM"/>
    <property type="match status" value="3"/>
</dbReference>
<dbReference type="SMART" id="SM00361">
    <property type="entry name" value="RRM_1"/>
    <property type="match status" value="1"/>
</dbReference>
<proteinExistence type="predicted"/>
<reference evidence="6" key="1">
    <citation type="submission" date="2025-08" db="UniProtKB">
        <authorList>
            <consortium name="RefSeq"/>
        </authorList>
    </citation>
    <scope>IDENTIFICATION</scope>
    <source>
        <tissue evidence="6">Young leaves</tissue>
    </source>
</reference>
<dbReference type="KEGG" id="cmos:111444327"/>
<dbReference type="PROSITE" id="PS50102">
    <property type="entry name" value="RRM"/>
    <property type="match status" value="3"/>
</dbReference>